<accession>G0TYF6</accession>
<reference evidence="2" key="1">
    <citation type="journal article" date="2012" name="Proc. Natl. Acad. Sci. U.S.A.">
        <title>Antigenic diversity is generated by distinct evolutionary mechanisms in African trypanosome species.</title>
        <authorList>
            <person name="Jackson A.P."/>
            <person name="Berry A."/>
            <person name="Aslett M."/>
            <person name="Allison H.C."/>
            <person name="Burton P."/>
            <person name="Vavrova-Anderson J."/>
            <person name="Brown R."/>
            <person name="Browne H."/>
            <person name="Corton N."/>
            <person name="Hauser H."/>
            <person name="Gamble J."/>
            <person name="Gilderthorp R."/>
            <person name="Marcello L."/>
            <person name="McQuillan J."/>
            <person name="Otto T.D."/>
            <person name="Quail M.A."/>
            <person name="Sanders M.J."/>
            <person name="van Tonder A."/>
            <person name="Ginger M.L."/>
            <person name="Field M.C."/>
            <person name="Barry J.D."/>
            <person name="Hertz-Fowler C."/>
            <person name="Berriman M."/>
        </authorList>
    </citation>
    <scope>NUCLEOTIDE SEQUENCE</scope>
    <source>
        <strain evidence="2">Y486</strain>
    </source>
</reference>
<organism evidence="2">
    <name type="scientific">Trypanosoma vivax (strain Y486)</name>
    <dbReference type="NCBI Taxonomy" id="1055687"/>
    <lineage>
        <taxon>Eukaryota</taxon>
        <taxon>Discoba</taxon>
        <taxon>Euglenozoa</taxon>
        <taxon>Kinetoplastea</taxon>
        <taxon>Metakinetoplastina</taxon>
        <taxon>Trypanosomatida</taxon>
        <taxon>Trypanosomatidae</taxon>
        <taxon>Trypanosoma</taxon>
        <taxon>Duttonella</taxon>
    </lineage>
</organism>
<evidence type="ECO:0000256" key="1">
    <source>
        <dbReference type="SAM" id="MobiDB-lite"/>
    </source>
</evidence>
<sequence length="186" mass="20229">MTASGCCFLKVRGKSGLAPPDLCKSLLSLLKGRRLADSVFSEKQVPVASEGGMLLSEMKAIAVAERNVLPHAMRAFVERHGRPFFSFTHRPRAGVGIARADGFLRMEIGGPPSFFENKQARFTDLRSAMVPSESVRGGNFTRALEATRGCFGMNGAGWRRAGPHSSSSAKRHGREFTKNAKTCKRS</sequence>
<proteinExistence type="predicted"/>
<dbReference type="EMBL" id="HE573023">
    <property type="protein sequence ID" value="CCC49003.1"/>
    <property type="molecule type" value="Genomic_DNA"/>
</dbReference>
<protein>
    <submittedName>
        <fullName evidence="2">Uncharacterized protein</fullName>
    </submittedName>
</protein>
<gene>
    <name evidence="2" type="ORF">TVY486_0703370</name>
</gene>
<feature type="region of interest" description="Disordered" evidence="1">
    <location>
        <begin position="158"/>
        <end position="186"/>
    </location>
</feature>
<name>G0TYF6_TRYVY</name>
<dbReference type="AlphaFoldDB" id="G0TYF6"/>
<evidence type="ECO:0000313" key="2">
    <source>
        <dbReference type="EMBL" id="CCC49003.1"/>
    </source>
</evidence>
<dbReference type="VEuPathDB" id="TriTrypDB:TvY486_0703370"/>